<keyword evidence="2" id="KW-1185">Reference proteome</keyword>
<organism evidence="1 2">
    <name type="scientific">Streptomyces marianii</name>
    <dbReference type="NCBI Taxonomy" id="1817406"/>
    <lineage>
        <taxon>Bacteria</taxon>
        <taxon>Bacillati</taxon>
        <taxon>Actinomycetota</taxon>
        <taxon>Actinomycetes</taxon>
        <taxon>Kitasatosporales</taxon>
        <taxon>Streptomycetaceae</taxon>
        <taxon>Streptomyces</taxon>
    </lineage>
</organism>
<dbReference type="AlphaFoldDB" id="A0A5R9E0S1"/>
<comment type="caution">
    <text evidence="1">The sequence shown here is derived from an EMBL/GenBank/DDBJ whole genome shotgun (WGS) entry which is preliminary data.</text>
</comment>
<sequence length="59" mass="6803">MTSAQAVRLQKQGYRITVQAAWHKKCPEVTHSPRGKGDVFAWVTESGKRYRLSQLNTWN</sequence>
<name>A0A5R9E0S1_9ACTN</name>
<dbReference type="EMBL" id="VAWE01000001">
    <property type="protein sequence ID" value="TLQ43470.1"/>
    <property type="molecule type" value="Genomic_DNA"/>
</dbReference>
<reference evidence="1 2" key="1">
    <citation type="submission" date="2019-05" db="EMBL/GenBank/DDBJ databases">
        <title>Streptomyces marianii sp. nov., a novel marine actinomycete from southern coast of India.</title>
        <authorList>
            <person name="Iniyan A.M."/>
            <person name="Wink J."/>
            <person name="Ramprasad E."/>
            <person name="Ramana C.V."/>
            <person name="Bunk B."/>
            <person name="Sproer C."/>
            <person name="Joseph F.-J.R.S."/>
            <person name="Vincent S.G.P."/>
        </authorList>
    </citation>
    <scope>NUCLEOTIDE SEQUENCE [LARGE SCALE GENOMIC DNA]</scope>
    <source>
        <strain evidence="1 2">ICN19</strain>
    </source>
</reference>
<protein>
    <submittedName>
        <fullName evidence="1">Uncharacterized protein</fullName>
    </submittedName>
</protein>
<gene>
    <name evidence="1" type="ORF">FEF34_10220</name>
</gene>
<evidence type="ECO:0000313" key="1">
    <source>
        <dbReference type="EMBL" id="TLQ43470.1"/>
    </source>
</evidence>
<dbReference type="RefSeq" id="WP_138052889.1">
    <property type="nucleotide sequence ID" value="NZ_VAWE01000001.1"/>
</dbReference>
<accession>A0A5R9E0S1</accession>
<evidence type="ECO:0000313" key="2">
    <source>
        <dbReference type="Proteomes" id="UP000305921"/>
    </source>
</evidence>
<proteinExistence type="predicted"/>
<dbReference type="Proteomes" id="UP000305921">
    <property type="component" value="Unassembled WGS sequence"/>
</dbReference>